<organism evidence="1 2">
    <name type="scientific">Sinorhizobium fredii (strain HH103)</name>
    <dbReference type="NCBI Taxonomy" id="1117943"/>
    <lineage>
        <taxon>Bacteria</taxon>
        <taxon>Pseudomonadati</taxon>
        <taxon>Pseudomonadota</taxon>
        <taxon>Alphaproteobacteria</taxon>
        <taxon>Hyphomicrobiales</taxon>
        <taxon>Rhizobiaceae</taxon>
        <taxon>Sinorhizobium/Ensifer group</taxon>
        <taxon>Sinorhizobium</taxon>
    </lineage>
</organism>
<dbReference type="AlphaFoldDB" id="G9AGU1"/>
<protein>
    <submittedName>
        <fullName evidence="1">Uncharacterized protein</fullName>
    </submittedName>
</protein>
<dbReference type="EMBL" id="HE616899">
    <property type="protein sequence ID" value="CCF00273.1"/>
    <property type="molecule type" value="Genomic_DNA"/>
</dbReference>
<name>G9AGU1_SINF1</name>
<evidence type="ECO:0000313" key="1">
    <source>
        <dbReference type="EMBL" id="CCF00273.1"/>
    </source>
</evidence>
<dbReference type="KEGG" id="sfh:SFHH103_05811"/>
<dbReference type="PATRIC" id="fig|380.5.peg.5366"/>
<proteinExistence type="predicted"/>
<accession>G9AGU1</accession>
<geneLocation type="plasmid" evidence="1 2">
    <name>pSfHH103e</name>
</geneLocation>
<dbReference type="HOGENOM" id="CLU_3204397_0_0_5"/>
<sequence length="45" mass="5234">MRFGAIFLTRSIHRRAELDRRAGMRTSIAITCRAARRCLQVTRSQ</sequence>
<keyword evidence="1" id="KW-0614">Plasmid</keyword>
<dbReference type="Proteomes" id="UP000007735">
    <property type="component" value="Plasmid pSfHH103e"/>
</dbReference>
<gene>
    <name evidence="1" type="ordered locus">SFHH103_05811</name>
</gene>
<evidence type="ECO:0000313" key="2">
    <source>
        <dbReference type="Proteomes" id="UP000007735"/>
    </source>
</evidence>
<reference evidence="1 2" key="1">
    <citation type="journal article" date="2012" name="J. Bacteriol.">
        <title>Genome sequence of the soybean symbiont Sinorhizobium fredii HH103.</title>
        <authorList>
            <person name="Weidner S."/>
            <person name="Becker A."/>
            <person name="Bonilla I."/>
            <person name="Jaenicke S."/>
            <person name="Lloret J."/>
            <person name="Margaret I."/>
            <person name="Puhler A."/>
            <person name="Ruiz-Sainz J.E."/>
            <person name="Schneiker-Bekel S."/>
            <person name="Szczepanowski R."/>
            <person name="Vinardell J.M."/>
            <person name="Zehner S."/>
            <person name="Gottfert M."/>
        </authorList>
    </citation>
    <scope>NUCLEOTIDE SEQUENCE [LARGE SCALE GENOMIC DNA]</scope>
    <source>
        <strain evidence="1 2">HH103</strain>
        <plasmid evidence="2">pSfHH103e</plasmid>
    </source>
</reference>